<evidence type="ECO:0000256" key="1">
    <source>
        <dbReference type="ARBA" id="ARBA00022723"/>
    </source>
</evidence>
<evidence type="ECO:0000313" key="3">
    <source>
        <dbReference type="EMBL" id="CAK9309397.1"/>
    </source>
</evidence>
<evidence type="ECO:0000259" key="2">
    <source>
        <dbReference type="PROSITE" id="PS50846"/>
    </source>
</evidence>
<sequence length="157" mass="17682">MSMIEVRVPNLDCEGCASKLRKALFKLKGVEEVEVEIEMQKITVRGYGLEERKVVKAIKRAGKAAEAWPFPGYSSHYASFYKYPSYIVNHYYDTYSSTNNNHNHHNNKQQQLITAGGSPTSLHTFFQTPSLYSLTVSSDHAIASLFSDDNPHACSIM</sequence>
<proteinExistence type="predicted"/>
<dbReference type="SUPFAM" id="SSF55008">
    <property type="entry name" value="HMA, heavy metal-associated domain"/>
    <property type="match status" value="1"/>
</dbReference>
<dbReference type="PANTHER" id="PTHR22814">
    <property type="entry name" value="COPPER TRANSPORT PROTEIN ATOX1-RELATED"/>
    <property type="match status" value="1"/>
</dbReference>
<dbReference type="PROSITE" id="PS50846">
    <property type="entry name" value="HMA_2"/>
    <property type="match status" value="1"/>
</dbReference>
<dbReference type="Gene3D" id="3.30.70.100">
    <property type="match status" value="1"/>
</dbReference>
<gene>
    <name evidence="3" type="ORF">CITCOLO1_LOCUS964</name>
</gene>
<accession>A0ABP0XS71</accession>
<dbReference type="InterPro" id="IPR036163">
    <property type="entry name" value="HMA_dom_sf"/>
</dbReference>
<name>A0ABP0XS71_9ROSI</name>
<keyword evidence="1" id="KW-0479">Metal-binding</keyword>
<dbReference type="Proteomes" id="UP001642487">
    <property type="component" value="Chromosome 1"/>
</dbReference>
<reference evidence="3 4" key="1">
    <citation type="submission" date="2024-03" db="EMBL/GenBank/DDBJ databases">
        <authorList>
            <person name="Gkanogiannis A."/>
            <person name="Becerra Lopez-Lavalle L."/>
        </authorList>
    </citation>
    <scope>NUCLEOTIDE SEQUENCE [LARGE SCALE GENOMIC DNA]</scope>
</reference>
<evidence type="ECO:0000313" key="4">
    <source>
        <dbReference type="Proteomes" id="UP001642487"/>
    </source>
</evidence>
<dbReference type="EMBL" id="OZ021735">
    <property type="protein sequence ID" value="CAK9309397.1"/>
    <property type="molecule type" value="Genomic_DNA"/>
</dbReference>
<feature type="domain" description="HMA" evidence="2">
    <location>
        <begin position="2"/>
        <end position="66"/>
    </location>
</feature>
<dbReference type="CDD" id="cd00371">
    <property type="entry name" value="HMA"/>
    <property type="match status" value="1"/>
</dbReference>
<protein>
    <recommendedName>
        <fullName evidence="2">HMA domain-containing protein</fullName>
    </recommendedName>
</protein>
<dbReference type="InterPro" id="IPR006121">
    <property type="entry name" value="HMA_dom"/>
</dbReference>
<dbReference type="PANTHER" id="PTHR22814:SF319">
    <property type="entry name" value="HEAVY METAL-ASSOCIATED ISOPRENYLATED PLANT PROTEIN 31"/>
    <property type="match status" value="1"/>
</dbReference>
<organism evidence="3 4">
    <name type="scientific">Citrullus colocynthis</name>
    <name type="common">colocynth</name>
    <dbReference type="NCBI Taxonomy" id="252529"/>
    <lineage>
        <taxon>Eukaryota</taxon>
        <taxon>Viridiplantae</taxon>
        <taxon>Streptophyta</taxon>
        <taxon>Embryophyta</taxon>
        <taxon>Tracheophyta</taxon>
        <taxon>Spermatophyta</taxon>
        <taxon>Magnoliopsida</taxon>
        <taxon>eudicotyledons</taxon>
        <taxon>Gunneridae</taxon>
        <taxon>Pentapetalae</taxon>
        <taxon>rosids</taxon>
        <taxon>fabids</taxon>
        <taxon>Cucurbitales</taxon>
        <taxon>Cucurbitaceae</taxon>
        <taxon>Benincaseae</taxon>
        <taxon>Citrullus</taxon>
    </lineage>
</organism>
<keyword evidence="4" id="KW-1185">Reference proteome</keyword>
<dbReference type="Pfam" id="PF00403">
    <property type="entry name" value="HMA"/>
    <property type="match status" value="1"/>
</dbReference>